<feature type="binding site" evidence="10">
    <location>
        <position position="35"/>
    </location>
    <ligand>
        <name>Mn(2+)</name>
        <dbReference type="ChEBI" id="CHEBI:29035"/>
    </ligand>
</feature>
<evidence type="ECO:0000256" key="9">
    <source>
        <dbReference type="ARBA" id="ARBA00023235"/>
    </source>
</evidence>
<accession>A0AAE3W1F4</accession>
<evidence type="ECO:0000256" key="7">
    <source>
        <dbReference type="ARBA" id="ARBA00023211"/>
    </source>
</evidence>
<dbReference type="GO" id="GO:0004452">
    <property type="term" value="F:isopentenyl-diphosphate delta-isomerase activity"/>
    <property type="evidence" value="ECO:0007669"/>
    <property type="project" value="UniProtKB-UniRule"/>
</dbReference>
<dbReference type="Pfam" id="PF00293">
    <property type="entry name" value="NUDIX"/>
    <property type="match status" value="1"/>
</dbReference>
<feature type="binding site" evidence="10">
    <location>
        <position position="72"/>
    </location>
    <ligand>
        <name>Mn(2+)</name>
        <dbReference type="ChEBI" id="CHEBI:29035"/>
    </ligand>
</feature>
<dbReference type="NCBIfam" id="NF002995">
    <property type="entry name" value="PRK03759.1"/>
    <property type="match status" value="1"/>
</dbReference>
<dbReference type="Gene3D" id="3.90.79.10">
    <property type="entry name" value="Nucleoside Triphosphate Pyrophosphohydrolase"/>
    <property type="match status" value="1"/>
</dbReference>
<sequence length="196" mass="20938">MTAREEHLVELCGEDGTPQGSTTVAAAHVAPGRLHRAFSVLLVDDDGRILLQQRAAVKTRFPLRWANACCGHPEPGESLSVSANRRLGEELGVAPLPLTEIGVHLYYAEDPATGRVEHEYDHVLLGRLPAGAAIAPDPDEVAELRWVAPADLRAELVDGRPFAPWFDGVIKHLFALVDAGDPAGAPIPAAERSGGR</sequence>
<keyword evidence="14" id="KW-1185">Reference proteome</keyword>
<comment type="cofactor">
    <cofactor evidence="10">
        <name>Mg(2+)</name>
        <dbReference type="ChEBI" id="CHEBI:18420"/>
    </cofactor>
    <text evidence="10">Binds 1 Mg(2+) ion per subunit. The magnesium ion binds only when substrate is bound.</text>
</comment>
<keyword evidence="7 10" id="KW-0464">Manganese</keyword>
<evidence type="ECO:0000259" key="12">
    <source>
        <dbReference type="PROSITE" id="PS51462"/>
    </source>
</evidence>
<dbReference type="PIRSF" id="PIRSF018427">
    <property type="entry name" value="Isopntndiph_ism"/>
    <property type="match status" value="1"/>
</dbReference>
<keyword evidence="8 10" id="KW-0414">Isoprene biosynthesis</keyword>
<dbReference type="InterPro" id="IPR011876">
    <property type="entry name" value="IsopentenylPP_isomerase_typ1"/>
</dbReference>
<dbReference type="CDD" id="cd02885">
    <property type="entry name" value="NUDIX_IPP_Isomerase"/>
    <property type="match status" value="1"/>
</dbReference>
<dbReference type="PROSITE" id="PS51462">
    <property type="entry name" value="NUDIX"/>
    <property type="match status" value="1"/>
</dbReference>
<comment type="similarity">
    <text evidence="2 10">Belongs to the IPP isomerase type 1 family.</text>
</comment>
<dbReference type="InterPro" id="IPR015797">
    <property type="entry name" value="NUDIX_hydrolase-like_dom_sf"/>
</dbReference>
<keyword evidence="9 10" id="KW-0413">Isomerase</keyword>
<dbReference type="AlphaFoldDB" id="A0AAE3W1F4"/>
<evidence type="ECO:0000256" key="6">
    <source>
        <dbReference type="ARBA" id="ARBA00022842"/>
    </source>
</evidence>
<feature type="binding site" evidence="10">
    <location>
        <position position="119"/>
    </location>
    <ligand>
        <name>Mn(2+)</name>
        <dbReference type="ChEBI" id="CHEBI:29035"/>
    </ligand>
</feature>
<evidence type="ECO:0000256" key="8">
    <source>
        <dbReference type="ARBA" id="ARBA00023229"/>
    </source>
</evidence>
<keyword evidence="5 10" id="KW-0479">Metal-binding</keyword>
<keyword evidence="6 10" id="KW-0460">Magnesium</keyword>
<feature type="active site" evidence="10 11">
    <location>
        <position position="119"/>
    </location>
</feature>
<evidence type="ECO:0000256" key="11">
    <source>
        <dbReference type="PIRSR" id="PIRSR018427-1"/>
    </source>
</evidence>
<dbReference type="SUPFAM" id="SSF55811">
    <property type="entry name" value="Nudix"/>
    <property type="match status" value="1"/>
</dbReference>
<evidence type="ECO:0000313" key="14">
    <source>
        <dbReference type="Proteomes" id="UP001240236"/>
    </source>
</evidence>
<dbReference type="HAMAP" id="MF_00202">
    <property type="entry name" value="Idi"/>
    <property type="match status" value="1"/>
</dbReference>
<comment type="pathway">
    <text evidence="1 10">Isoprenoid biosynthesis; dimethylallyl diphosphate biosynthesis; dimethylallyl diphosphate from isopentenyl diphosphate: step 1/1.</text>
</comment>
<dbReference type="InterPro" id="IPR000086">
    <property type="entry name" value="NUDIX_hydrolase_dom"/>
</dbReference>
<evidence type="ECO:0000256" key="2">
    <source>
        <dbReference type="ARBA" id="ARBA00007579"/>
    </source>
</evidence>
<dbReference type="PANTHER" id="PTHR10885">
    <property type="entry name" value="ISOPENTENYL-DIPHOSPHATE DELTA-ISOMERASE"/>
    <property type="match status" value="1"/>
</dbReference>
<evidence type="ECO:0000256" key="5">
    <source>
        <dbReference type="ARBA" id="ARBA00022723"/>
    </source>
</evidence>
<evidence type="ECO:0000256" key="1">
    <source>
        <dbReference type="ARBA" id="ARBA00004826"/>
    </source>
</evidence>
<feature type="binding site" evidence="10">
    <location>
        <position position="28"/>
    </location>
    <ligand>
        <name>Mn(2+)</name>
        <dbReference type="ChEBI" id="CHEBI:29035"/>
    </ligand>
</feature>
<dbReference type="EC" id="5.3.3.2" evidence="3 10"/>
<comment type="catalytic activity">
    <reaction evidence="10">
        <text>isopentenyl diphosphate = dimethylallyl diphosphate</text>
        <dbReference type="Rhea" id="RHEA:23284"/>
        <dbReference type="ChEBI" id="CHEBI:57623"/>
        <dbReference type="ChEBI" id="CHEBI:128769"/>
        <dbReference type="EC" id="5.3.3.2"/>
    </reaction>
</comment>
<reference evidence="13 14" key="1">
    <citation type="submission" date="2023-07" db="EMBL/GenBank/DDBJ databases">
        <title>Sequencing the genomes of 1000 actinobacteria strains.</title>
        <authorList>
            <person name="Klenk H.-P."/>
        </authorList>
    </citation>
    <scope>NUCLEOTIDE SEQUENCE [LARGE SCALE GENOMIC DNA]</scope>
    <source>
        <strain evidence="13 14">DSM 44709</strain>
    </source>
</reference>
<gene>
    <name evidence="10" type="primary">idi</name>
    <name evidence="13" type="ORF">J2S42_004627</name>
</gene>
<dbReference type="EMBL" id="JAUSUZ010000001">
    <property type="protein sequence ID" value="MDQ0367958.1"/>
    <property type="molecule type" value="Genomic_DNA"/>
</dbReference>
<proteinExistence type="inferred from homology"/>
<dbReference type="RefSeq" id="WP_307242320.1">
    <property type="nucleotide sequence ID" value="NZ_JAUSUZ010000001.1"/>
</dbReference>
<evidence type="ECO:0000256" key="4">
    <source>
        <dbReference type="ARBA" id="ARBA00022490"/>
    </source>
</evidence>
<dbReference type="GO" id="GO:0050992">
    <property type="term" value="P:dimethylallyl diphosphate biosynthetic process"/>
    <property type="evidence" value="ECO:0007669"/>
    <property type="project" value="UniProtKB-UniRule"/>
</dbReference>
<name>A0AAE3W1F4_9ACTN</name>
<dbReference type="GO" id="GO:0046872">
    <property type="term" value="F:metal ion binding"/>
    <property type="evidence" value="ECO:0007669"/>
    <property type="project" value="UniProtKB-KW"/>
</dbReference>
<feature type="active site" evidence="10 11">
    <location>
        <position position="70"/>
    </location>
</feature>
<comment type="function">
    <text evidence="10">Catalyzes the 1,3-allylic rearrangement of the homoallylic substrate isopentenyl (IPP) to its highly electrophilic allylic isomer, dimethylallyl diphosphate (DMAPP).</text>
</comment>
<feature type="binding site" evidence="10">
    <location>
        <position position="117"/>
    </location>
    <ligand>
        <name>Mn(2+)</name>
        <dbReference type="ChEBI" id="CHEBI:29035"/>
    </ligand>
</feature>
<evidence type="ECO:0000313" key="13">
    <source>
        <dbReference type="EMBL" id="MDQ0367958.1"/>
    </source>
</evidence>
<protein>
    <recommendedName>
        <fullName evidence="3 10">Isopentenyl-diphosphate Delta-isomerase</fullName>
        <shortName evidence="10">IPP isomerase</shortName>
        <ecNumber evidence="3 10">5.3.3.2</ecNumber>
    </recommendedName>
    <alternativeName>
        <fullName evidence="10">IPP:DMAPP isomerase</fullName>
    </alternativeName>
    <alternativeName>
        <fullName evidence="10">Isopentenyl pyrophosphate isomerase</fullName>
    </alternativeName>
</protein>
<evidence type="ECO:0000256" key="3">
    <source>
        <dbReference type="ARBA" id="ARBA00012057"/>
    </source>
</evidence>
<keyword evidence="4 10" id="KW-0963">Cytoplasm</keyword>
<dbReference type="InterPro" id="IPR056375">
    <property type="entry name" value="Idi_bact"/>
</dbReference>
<comment type="cofactor">
    <cofactor evidence="10">
        <name>Mn(2+)</name>
        <dbReference type="ChEBI" id="CHEBI:29035"/>
    </cofactor>
    <text evidence="10">Binds 1 Mn(2+) ion per subunit.</text>
</comment>
<dbReference type="Proteomes" id="UP001240236">
    <property type="component" value="Unassembled WGS sequence"/>
</dbReference>
<feature type="domain" description="Nudix hydrolase" evidence="12">
    <location>
        <begin position="33"/>
        <end position="170"/>
    </location>
</feature>
<evidence type="ECO:0000256" key="10">
    <source>
        <dbReference type="HAMAP-Rule" id="MF_00202"/>
    </source>
</evidence>
<comment type="subcellular location">
    <subcellularLocation>
        <location evidence="10">Cytoplasm</location>
    </subcellularLocation>
</comment>
<dbReference type="PANTHER" id="PTHR10885:SF0">
    <property type="entry name" value="ISOPENTENYL-DIPHOSPHATE DELTA-ISOMERASE"/>
    <property type="match status" value="1"/>
</dbReference>
<feature type="binding site" evidence="10">
    <location>
        <position position="90"/>
    </location>
    <ligand>
        <name>Mg(2+)</name>
        <dbReference type="ChEBI" id="CHEBI:18420"/>
    </ligand>
</feature>
<organism evidence="13 14">
    <name type="scientific">Catenuloplanes indicus</name>
    <dbReference type="NCBI Taxonomy" id="137267"/>
    <lineage>
        <taxon>Bacteria</taxon>
        <taxon>Bacillati</taxon>
        <taxon>Actinomycetota</taxon>
        <taxon>Actinomycetes</taxon>
        <taxon>Micromonosporales</taxon>
        <taxon>Micromonosporaceae</taxon>
        <taxon>Catenuloplanes</taxon>
    </lineage>
</organism>
<dbReference type="GO" id="GO:0005737">
    <property type="term" value="C:cytoplasm"/>
    <property type="evidence" value="ECO:0007669"/>
    <property type="project" value="UniProtKB-SubCell"/>
</dbReference>
<dbReference type="GO" id="GO:0009240">
    <property type="term" value="P:isopentenyl diphosphate biosynthetic process"/>
    <property type="evidence" value="ECO:0007669"/>
    <property type="project" value="TreeGrafter"/>
</dbReference>
<comment type="caution">
    <text evidence="13">The sequence shown here is derived from an EMBL/GenBank/DDBJ whole genome shotgun (WGS) entry which is preliminary data.</text>
</comment>